<dbReference type="InterPro" id="IPR011050">
    <property type="entry name" value="Pectin_lyase_fold/virulence"/>
</dbReference>
<name>A0A6P2BMT0_9ACTN</name>
<dbReference type="InterPro" id="IPR006626">
    <property type="entry name" value="PbH1"/>
</dbReference>
<dbReference type="SMART" id="SM00710">
    <property type="entry name" value="PbH1"/>
    <property type="match status" value="6"/>
</dbReference>
<keyword evidence="1" id="KW-0732">Signal</keyword>
<reference evidence="3 4" key="1">
    <citation type="submission" date="2018-11" db="EMBL/GenBank/DDBJ databases">
        <title>Trebonia kvetii gen.nov., sp.nov., a novel acidophilic actinobacterium, and proposal of the new actinobacterial family Treboniaceae fam. nov.</title>
        <authorList>
            <person name="Rapoport D."/>
            <person name="Sagova-Mareckova M."/>
            <person name="Sedlacek I."/>
            <person name="Provaznik J."/>
            <person name="Kralova S."/>
            <person name="Pavlinic D."/>
            <person name="Benes V."/>
            <person name="Kopecky J."/>
        </authorList>
    </citation>
    <scope>NUCLEOTIDE SEQUENCE [LARGE SCALE GENOMIC DNA]</scope>
    <source>
        <strain evidence="3 4">15Tr583</strain>
    </source>
</reference>
<feature type="domain" description="DUF1565" evidence="2">
    <location>
        <begin position="47"/>
        <end position="254"/>
    </location>
</feature>
<gene>
    <name evidence="3" type="ORF">EAS64_37735</name>
</gene>
<dbReference type="Pfam" id="PF07602">
    <property type="entry name" value="DUF1565"/>
    <property type="match status" value="1"/>
</dbReference>
<feature type="signal peptide" evidence="1">
    <location>
        <begin position="1"/>
        <end position="27"/>
    </location>
</feature>
<sequence>MISNRFIRLAGALVAPVLAVGALVAQAGVASASAQWFSGKTLFVAPSGNQNNDGKSCHSAGFSTIQSAINTAPDGATIIVCAGTYHEQVVISKPVSLVGQHATIDQSGVTPTFTITLRGLGQQVIFAAVIVVSSHVTLKGFIIQHAEGEGVLAAGLSGPLSSIVIAHNAVVHNDLGGGVPPQSTYFQCAAQGQVPGDCGEGVHFAGNVAFSAIRDNFIAFNSGGVLLSDDIGPTHNNLVEGNVVTQNAADCGITVPGHNPGALNANGVPQPSVAGVYRNVIRKNVVTDNGLKGEGAGVLFANAGPGTASYDNLVEGNFIAGNELSGVTMHAHTIGKTQFEDLNGNRIVDNVIGENNTGGDPLDFPASPQDKETTGVLVFSGGVKVRVKIARNLIYDNHFGIWLSKPVKAFGLGSNTFIDVTVPVSANN</sequence>
<dbReference type="InterPro" id="IPR011459">
    <property type="entry name" value="DUF1565"/>
</dbReference>
<proteinExistence type="predicted"/>
<accession>A0A6P2BMT0</accession>
<evidence type="ECO:0000256" key="1">
    <source>
        <dbReference type="SAM" id="SignalP"/>
    </source>
</evidence>
<keyword evidence="4" id="KW-1185">Reference proteome</keyword>
<dbReference type="Gene3D" id="2.160.20.10">
    <property type="entry name" value="Single-stranded right-handed beta-helix, Pectin lyase-like"/>
    <property type="match status" value="1"/>
</dbReference>
<dbReference type="Proteomes" id="UP000460272">
    <property type="component" value="Unassembled WGS sequence"/>
</dbReference>
<dbReference type="EMBL" id="RPFW01000009">
    <property type="protein sequence ID" value="TVZ00379.1"/>
    <property type="molecule type" value="Genomic_DNA"/>
</dbReference>
<protein>
    <submittedName>
        <fullName evidence="3">DUF1565 domain-containing protein</fullName>
    </submittedName>
</protein>
<evidence type="ECO:0000259" key="2">
    <source>
        <dbReference type="Pfam" id="PF07602"/>
    </source>
</evidence>
<evidence type="ECO:0000313" key="4">
    <source>
        <dbReference type="Proteomes" id="UP000460272"/>
    </source>
</evidence>
<dbReference type="InterPro" id="IPR012334">
    <property type="entry name" value="Pectin_lyas_fold"/>
</dbReference>
<comment type="caution">
    <text evidence="3">The sequence shown here is derived from an EMBL/GenBank/DDBJ whole genome shotgun (WGS) entry which is preliminary data.</text>
</comment>
<evidence type="ECO:0000313" key="3">
    <source>
        <dbReference type="EMBL" id="TVZ00379.1"/>
    </source>
</evidence>
<organism evidence="3 4">
    <name type="scientific">Trebonia kvetii</name>
    <dbReference type="NCBI Taxonomy" id="2480626"/>
    <lineage>
        <taxon>Bacteria</taxon>
        <taxon>Bacillati</taxon>
        <taxon>Actinomycetota</taxon>
        <taxon>Actinomycetes</taxon>
        <taxon>Streptosporangiales</taxon>
        <taxon>Treboniaceae</taxon>
        <taxon>Trebonia</taxon>
    </lineage>
</organism>
<dbReference type="RefSeq" id="WP_145861142.1">
    <property type="nucleotide sequence ID" value="NZ_RPFW01000009.1"/>
</dbReference>
<dbReference type="AlphaFoldDB" id="A0A6P2BMT0"/>
<feature type="chain" id="PRO_5038590614" evidence="1">
    <location>
        <begin position="28"/>
        <end position="428"/>
    </location>
</feature>
<dbReference type="OrthoDB" id="4824484at2"/>
<dbReference type="SUPFAM" id="SSF51126">
    <property type="entry name" value="Pectin lyase-like"/>
    <property type="match status" value="1"/>
</dbReference>